<dbReference type="PANTHER" id="PTHR14226:SF29">
    <property type="entry name" value="NEUROPATHY TARGET ESTERASE SWS"/>
    <property type="match status" value="1"/>
</dbReference>
<dbReference type="PANTHER" id="PTHR14226">
    <property type="entry name" value="NEUROPATHY TARGET ESTERASE/SWISS CHEESE D.MELANOGASTER"/>
    <property type="match status" value="1"/>
</dbReference>
<keyword evidence="1" id="KW-0378">Hydrolase</keyword>
<dbReference type="AlphaFoldDB" id="A0A6J7FDN2"/>
<evidence type="ECO:0000313" key="5">
    <source>
        <dbReference type="EMBL" id="CAB4893567.1"/>
    </source>
</evidence>
<feature type="domain" description="PNPLA" evidence="4">
    <location>
        <begin position="21"/>
        <end position="191"/>
    </location>
</feature>
<dbReference type="GO" id="GO:0016042">
    <property type="term" value="P:lipid catabolic process"/>
    <property type="evidence" value="ECO:0007669"/>
    <property type="project" value="UniProtKB-KW"/>
</dbReference>
<keyword evidence="3" id="KW-0443">Lipid metabolism</keyword>
<sequence length="285" mass="30030">MLVPVPRPDPIQLPLPRPIGFVLGGGGTLGSVQVGMMRALLERGISPDLVVGTSIGAFNGAVLAADPGSAVETLLHFWANASRSDVLPLRGLRPLLHWRRTRQSLYPSDGAARGIRSVLGAYPRIEDLALPFGAVAVNARTGLAELLSDGPLESALLASSAIPAFFAPVSRAGNLYYDGGLGDAVPMGQAVAMGAKSLVVLDTTNPMVDLDRPSSIGEFAAFVTEVYSRQGVLRHLHDLADIPTLYPRSPATGIMSTFSLDHTDELLTSSYADTCTYLDQVLITG</sequence>
<dbReference type="EMBL" id="CAFBLP010000127">
    <property type="protein sequence ID" value="CAB4893567.1"/>
    <property type="molecule type" value="Genomic_DNA"/>
</dbReference>
<dbReference type="GO" id="GO:0016787">
    <property type="term" value="F:hydrolase activity"/>
    <property type="evidence" value="ECO:0007669"/>
    <property type="project" value="UniProtKB-KW"/>
</dbReference>
<evidence type="ECO:0000256" key="3">
    <source>
        <dbReference type="ARBA" id="ARBA00023098"/>
    </source>
</evidence>
<dbReference type="CDD" id="cd07209">
    <property type="entry name" value="Pat_hypo_Ecoli_Z1214_like"/>
    <property type="match status" value="1"/>
</dbReference>
<dbReference type="SUPFAM" id="SSF52151">
    <property type="entry name" value="FabD/lysophospholipase-like"/>
    <property type="match status" value="1"/>
</dbReference>
<accession>A0A6J7FDN2</accession>
<evidence type="ECO:0000256" key="2">
    <source>
        <dbReference type="ARBA" id="ARBA00022963"/>
    </source>
</evidence>
<keyword evidence="2" id="KW-0442">Lipid degradation</keyword>
<dbReference type="InterPro" id="IPR050301">
    <property type="entry name" value="NTE"/>
</dbReference>
<dbReference type="Pfam" id="PF01734">
    <property type="entry name" value="Patatin"/>
    <property type="match status" value="1"/>
</dbReference>
<evidence type="ECO:0000256" key="1">
    <source>
        <dbReference type="ARBA" id="ARBA00022801"/>
    </source>
</evidence>
<reference evidence="5" key="1">
    <citation type="submission" date="2020-05" db="EMBL/GenBank/DDBJ databases">
        <authorList>
            <person name="Chiriac C."/>
            <person name="Salcher M."/>
            <person name="Ghai R."/>
            <person name="Kavagutti S V."/>
        </authorList>
    </citation>
    <scope>NUCLEOTIDE SEQUENCE</scope>
</reference>
<dbReference type="Gene3D" id="3.40.1090.10">
    <property type="entry name" value="Cytosolic phospholipase A2 catalytic domain"/>
    <property type="match status" value="2"/>
</dbReference>
<name>A0A6J7FDN2_9ZZZZ</name>
<protein>
    <submittedName>
        <fullName evidence="5">Unannotated protein</fullName>
    </submittedName>
</protein>
<proteinExistence type="predicted"/>
<dbReference type="InterPro" id="IPR016035">
    <property type="entry name" value="Acyl_Trfase/lysoPLipase"/>
</dbReference>
<dbReference type="PROSITE" id="PS51635">
    <property type="entry name" value="PNPLA"/>
    <property type="match status" value="1"/>
</dbReference>
<gene>
    <name evidence="5" type="ORF">UFOPK3376_03020</name>
</gene>
<dbReference type="InterPro" id="IPR002641">
    <property type="entry name" value="PNPLA_dom"/>
</dbReference>
<organism evidence="5">
    <name type="scientific">freshwater metagenome</name>
    <dbReference type="NCBI Taxonomy" id="449393"/>
    <lineage>
        <taxon>unclassified sequences</taxon>
        <taxon>metagenomes</taxon>
        <taxon>ecological metagenomes</taxon>
    </lineage>
</organism>
<evidence type="ECO:0000259" key="4">
    <source>
        <dbReference type="PROSITE" id="PS51635"/>
    </source>
</evidence>